<dbReference type="InterPro" id="IPR014001">
    <property type="entry name" value="Helicase_ATP-bd"/>
</dbReference>
<accession>A0A6C0LUM3</accession>
<keyword evidence="1" id="KW-0547">Nucleotide-binding</keyword>
<dbReference type="CDD" id="cd18785">
    <property type="entry name" value="SF2_C"/>
    <property type="match status" value="1"/>
</dbReference>
<dbReference type="PROSITE" id="PS51192">
    <property type="entry name" value="HELICASE_ATP_BIND_1"/>
    <property type="match status" value="1"/>
</dbReference>
<dbReference type="Pfam" id="PF04851">
    <property type="entry name" value="ResIII"/>
    <property type="match status" value="1"/>
</dbReference>
<dbReference type="InterPro" id="IPR027417">
    <property type="entry name" value="P-loop_NTPase"/>
</dbReference>
<dbReference type="GO" id="GO:0016787">
    <property type="term" value="F:hydrolase activity"/>
    <property type="evidence" value="ECO:0007669"/>
    <property type="project" value="UniProtKB-KW"/>
</dbReference>
<protein>
    <recommendedName>
        <fullName evidence="5">Helicase ATP-binding domain-containing protein</fullName>
    </recommendedName>
</protein>
<keyword evidence="2" id="KW-0378">Hydrolase</keyword>
<evidence type="ECO:0000256" key="2">
    <source>
        <dbReference type="ARBA" id="ARBA00022801"/>
    </source>
</evidence>
<proteinExistence type="predicted"/>
<dbReference type="GO" id="GO:0004386">
    <property type="term" value="F:helicase activity"/>
    <property type="evidence" value="ECO:0007669"/>
    <property type="project" value="UniProtKB-KW"/>
</dbReference>
<dbReference type="CDD" id="cd17926">
    <property type="entry name" value="DEXHc_RE"/>
    <property type="match status" value="1"/>
</dbReference>
<reference evidence="6" key="1">
    <citation type="journal article" date="2020" name="Nature">
        <title>Giant virus diversity and host interactions through global metagenomics.</title>
        <authorList>
            <person name="Schulz F."/>
            <person name="Roux S."/>
            <person name="Paez-Espino D."/>
            <person name="Jungbluth S."/>
            <person name="Walsh D.A."/>
            <person name="Denef V.J."/>
            <person name="McMahon K.D."/>
            <person name="Konstantinidis K.T."/>
            <person name="Eloe-Fadrosh E.A."/>
            <person name="Kyrpides N.C."/>
            <person name="Woyke T."/>
        </authorList>
    </citation>
    <scope>NUCLEOTIDE SEQUENCE</scope>
    <source>
        <strain evidence="6">GVMAG-S-1016713-123</strain>
    </source>
</reference>
<dbReference type="PANTHER" id="PTHR11274">
    <property type="entry name" value="RAD25/XP-B DNA REPAIR HELICASE"/>
    <property type="match status" value="1"/>
</dbReference>
<dbReference type="PANTHER" id="PTHR11274:SF0">
    <property type="entry name" value="GENERAL TRANSCRIPTION AND DNA REPAIR FACTOR IIH HELICASE SUBUNIT XPB"/>
    <property type="match status" value="1"/>
</dbReference>
<feature type="domain" description="Helicase ATP-binding" evidence="5">
    <location>
        <begin position="103"/>
        <end position="252"/>
    </location>
</feature>
<name>A0A6C0LUM3_9ZZZZ</name>
<evidence type="ECO:0000259" key="5">
    <source>
        <dbReference type="PROSITE" id="PS51192"/>
    </source>
</evidence>
<keyword evidence="3" id="KW-0347">Helicase</keyword>
<evidence type="ECO:0000313" key="6">
    <source>
        <dbReference type="EMBL" id="QHU34469.1"/>
    </source>
</evidence>
<sequence>MCDYIGNRGYTIYKDGLSEDTINKIKNDLSVKPFVPKVMKQQPKPFPIYRESTSKFYLPKFYGVNTFCKDAKNVLVKYESCEPNLTFEGELREYQKTIVDKYVDNAKSTGGGLLEIDTGMGKTVMALNILTKLNVKTIIIVHKEFLMNQWIERIREFIPDAKVGKIQGKKLDIGSNQIVIAMLQTLCSKDYPPEMFQCFGLTIIDEVHHMGAEVFSQAFGKVVTKYTLGLSATMNRKDGLSNVFKMFLGDVVHTEKRDISAMDVLVKVIDYSNEDEGYNKVRYDMRGNVQYSTMITKLCSFEPRSEFIINMIITLLKYDTNEQIMVLAHNKNLLNFIYDTIDERQIASVGYYVGGMKECDLKVSETKKIVIATYSMASEGLDIKTLTTLILATPKTDVVQSVGRILRQKHRQPLVVDIVDSHDLFKRQFLKRRKFYTQQNYTITKATHVDALNDNFQLLLDRKTTKKKKQEILYKEDSVFSGNCLV</sequence>
<dbReference type="GO" id="GO:0003677">
    <property type="term" value="F:DNA binding"/>
    <property type="evidence" value="ECO:0007669"/>
    <property type="project" value="InterPro"/>
</dbReference>
<evidence type="ECO:0000256" key="4">
    <source>
        <dbReference type="ARBA" id="ARBA00022840"/>
    </source>
</evidence>
<dbReference type="GO" id="GO:0005524">
    <property type="term" value="F:ATP binding"/>
    <property type="evidence" value="ECO:0007669"/>
    <property type="project" value="UniProtKB-KW"/>
</dbReference>
<keyword evidence="4" id="KW-0067">ATP-binding</keyword>
<organism evidence="6">
    <name type="scientific">viral metagenome</name>
    <dbReference type="NCBI Taxonomy" id="1070528"/>
    <lineage>
        <taxon>unclassified sequences</taxon>
        <taxon>metagenomes</taxon>
        <taxon>organismal metagenomes</taxon>
    </lineage>
</organism>
<dbReference type="AlphaFoldDB" id="A0A6C0LUM3"/>
<evidence type="ECO:0000256" key="1">
    <source>
        <dbReference type="ARBA" id="ARBA00022741"/>
    </source>
</evidence>
<dbReference type="InterPro" id="IPR006935">
    <property type="entry name" value="Helicase/UvrB_N"/>
</dbReference>
<dbReference type="InterPro" id="IPR050615">
    <property type="entry name" value="ATP-dep_DNA_Helicase"/>
</dbReference>
<dbReference type="SUPFAM" id="SSF52540">
    <property type="entry name" value="P-loop containing nucleoside triphosphate hydrolases"/>
    <property type="match status" value="2"/>
</dbReference>
<dbReference type="SMART" id="SM00487">
    <property type="entry name" value="DEXDc"/>
    <property type="match status" value="1"/>
</dbReference>
<dbReference type="EMBL" id="MN740571">
    <property type="protein sequence ID" value="QHU34469.1"/>
    <property type="molecule type" value="Genomic_DNA"/>
</dbReference>
<dbReference type="Gene3D" id="3.40.50.300">
    <property type="entry name" value="P-loop containing nucleotide triphosphate hydrolases"/>
    <property type="match status" value="2"/>
</dbReference>
<evidence type="ECO:0000256" key="3">
    <source>
        <dbReference type="ARBA" id="ARBA00022806"/>
    </source>
</evidence>